<dbReference type="EMBL" id="JAMTCK010000024">
    <property type="protein sequence ID" value="MCP2170058.1"/>
    <property type="molecule type" value="Genomic_DNA"/>
</dbReference>
<proteinExistence type="predicted"/>
<dbReference type="GO" id="GO:0019670">
    <property type="term" value="P:anaerobic L-glutamate catabolic process"/>
    <property type="evidence" value="ECO:0007669"/>
    <property type="project" value="InterPro"/>
</dbReference>
<accession>A0AAE3GM30</accession>
<evidence type="ECO:0000313" key="4">
    <source>
        <dbReference type="EMBL" id="MCP2170058.1"/>
    </source>
</evidence>
<evidence type="ECO:0000256" key="3">
    <source>
        <dbReference type="ARBA" id="ARBA00023285"/>
    </source>
</evidence>
<name>A0AAE3GM30_9PSEU</name>
<evidence type="ECO:0000256" key="1">
    <source>
        <dbReference type="ARBA" id="ARBA00022628"/>
    </source>
</evidence>
<evidence type="ECO:0000313" key="5">
    <source>
        <dbReference type="Proteomes" id="UP001206128"/>
    </source>
</evidence>
<comment type="caution">
    <text evidence="4">The sequence shown here is derived from an EMBL/GenBank/DDBJ whole genome shotgun (WGS) entry which is preliminary data.</text>
</comment>
<dbReference type="Gene3D" id="3.90.970.10">
    <property type="match status" value="1"/>
</dbReference>
<organism evidence="4 5">
    <name type="scientific">Goodfellowiella coeruleoviolacea</name>
    <dbReference type="NCBI Taxonomy" id="334858"/>
    <lineage>
        <taxon>Bacteria</taxon>
        <taxon>Bacillati</taxon>
        <taxon>Actinomycetota</taxon>
        <taxon>Actinomycetes</taxon>
        <taxon>Pseudonocardiales</taxon>
        <taxon>Pseudonocardiaceae</taxon>
        <taxon>Goodfellowiella</taxon>
    </lineage>
</organism>
<dbReference type="RefSeq" id="WP_253779804.1">
    <property type="nucleotide sequence ID" value="NZ_JAMTCK010000024.1"/>
</dbReference>
<keyword evidence="1" id="KW-0846">Cobalamin</keyword>
<dbReference type="SUPFAM" id="SSF51703">
    <property type="entry name" value="Cobalamin (vitamin B12)-dependent enzymes"/>
    <property type="match status" value="1"/>
</dbReference>
<sequence>MPDDTLLRLAPRVGASLPSWREVVAYLRDSGRPTAIDVLRSARATGRPVLQPRCGVGGHEEMLALLRHLDTAAAPGMLSVTIDSHTRLGHFVTAARELRTDPGRLNGYPLVAHGWARGRELTESVRVPLEVRHGSPDARELFASALAAGISSFEGGGIGYNLPYSKDVPLAESLSAWQRVDAVTAALAAEGVVLERELFGTLTAVLVPPSVSLACTLLEAVLATEQGVRSVSIAYPQGGEIHQDVAALRAITLLCERYLPQDTEVFPVLHVFMGVFPRDRAAADALVFHGALTGRLGGATKVITKTRDEAWGIPSAEANALGLITSAVATSPLLDFIRLDEARIAEETAWILTEVAELVEPLLAARDRVAAVCAAFASGALDVPFSASRNARAAVLPARDPGGAIRYLSPGGLPFSASTLRRNRELLADRAGRGDVTDVTGVVADINHFADAIPVRTPEVSQR</sequence>
<dbReference type="AlphaFoldDB" id="A0AAE3GM30"/>
<keyword evidence="2" id="KW-0413">Isomerase</keyword>
<protein>
    <submittedName>
        <fullName evidence="4">Glutamate mutase subunit E</fullName>
    </submittedName>
</protein>
<dbReference type="InterPro" id="IPR006396">
    <property type="entry name" value="Glu_mut_E"/>
</dbReference>
<dbReference type="InterPro" id="IPR014714">
    <property type="entry name" value="Glu_mut_E_C_dom_sf"/>
</dbReference>
<dbReference type="GO" id="GO:0050097">
    <property type="term" value="F:methylaspartate mutase activity"/>
    <property type="evidence" value="ECO:0007669"/>
    <property type="project" value="InterPro"/>
</dbReference>
<dbReference type="GO" id="GO:0031419">
    <property type="term" value="F:cobalamin binding"/>
    <property type="evidence" value="ECO:0007669"/>
    <property type="project" value="UniProtKB-KW"/>
</dbReference>
<dbReference type="Gene3D" id="3.20.20.240">
    <property type="entry name" value="Methylmalonyl-CoA mutase"/>
    <property type="match status" value="1"/>
</dbReference>
<gene>
    <name evidence="4" type="ORF">LX83_006946</name>
</gene>
<reference evidence="4" key="1">
    <citation type="submission" date="2022-06" db="EMBL/GenBank/DDBJ databases">
        <title>Genomic Encyclopedia of Archaeal and Bacterial Type Strains, Phase II (KMG-II): from individual species to whole genera.</title>
        <authorList>
            <person name="Goeker M."/>
        </authorList>
    </citation>
    <scope>NUCLEOTIDE SEQUENCE</scope>
    <source>
        <strain evidence="4">DSM 43935</strain>
    </source>
</reference>
<dbReference type="Pfam" id="PF06368">
    <property type="entry name" value="Met_asp_mut_E"/>
    <property type="match status" value="1"/>
</dbReference>
<dbReference type="Proteomes" id="UP001206128">
    <property type="component" value="Unassembled WGS sequence"/>
</dbReference>
<dbReference type="InterPro" id="IPR016176">
    <property type="entry name" value="Cbl-dep_enz_cat"/>
</dbReference>
<evidence type="ECO:0000256" key="2">
    <source>
        <dbReference type="ARBA" id="ARBA00023235"/>
    </source>
</evidence>
<keyword evidence="3" id="KW-0170">Cobalt</keyword>
<keyword evidence="5" id="KW-1185">Reference proteome</keyword>
<dbReference type="PIRSF" id="PIRSF001495">
    <property type="entry name" value="Met_asp_mut_epsi"/>
    <property type="match status" value="1"/>
</dbReference>